<dbReference type="EMBL" id="CM007381">
    <property type="protein sequence ID" value="ONK80324.1"/>
    <property type="molecule type" value="Genomic_DNA"/>
</dbReference>
<evidence type="ECO:0000313" key="3">
    <source>
        <dbReference type="Proteomes" id="UP000243459"/>
    </source>
</evidence>
<feature type="region of interest" description="Disordered" evidence="1">
    <location>
        <begin position="116"/>
        <end position="144"/>
    </location>
</feature>
<name>A0A5P1FQM4_ASPOF</name>
<dbReference type="AlphaFoldDB" id="A0A5P1FQM4"/>
<accession>A0A5P1FQM4</accession>
<organism evidence="2 3">
    <name type="scientific">Asparagus officinalis</name>
    <name type="common">Garden asparagus</name>
    <dbReference type="NCBI Taxonomy" id="4686"/>
    <lineage>
        <taxon>Eukaryota</taxon>
        <taxon>Viridiplantae</taxon>
        <taxon>Streptophyta</taxon>
        <taxon>Embryophyta</taxon>
        <taxon>Tracheophyta</taxon>
        <taxon>Spermatophyta</taxon>
        <taxon>Magnoliopsida</taxon>
        <taxon>Liliopsida</taxon>
        <taxon>Asparagales</taxon>
        <taxon>Asparagaceae</taxon>
        <taxon>Asparagoideae</taxon>
        <taxon>Asparagus</taxon>
    </lineage>
</organism>
<evidence type="ECO:0000313" key="2">
    <source>
        <dbReference type="EMBL" id="ONK80324.1"/>
    </source>
</evidence>
<evidence type="ECO:0008006" key="4">
    <source>
        <dbReference type="Google" id="ProtNLM"/>
    </source>
</evidence>
<dbReference type="PANTHER" id="PTHR31065">
    <property type="entry name" value="PLATZ TRANSCRIPTION FACTOR FAMILY PROTEIN"/>
    <property type="match status" value="1"/>
</dbReference>
<dbReference type="InterPro" id="IPR006734">
    <property type="entry name" value="PLATZ"/>
</dbReference>
<keyword evidence="3" id="KW-1185">Reference proteome</keyword>
<dbReference type="PANTHER" id="PTHR31065:SF1">
    <property type="entry name" value="OS09G0116050 PROTEIN"/>
    <property type="match status" value="1"/>
</dbReference>
<protein>
    <recommendedName>
        <fullName evidence="4">B box-type domain-containing protein</fullName>
    </recommendedName>
</protein>
<gene>
    <name evidence="2" type="ORF">A4U43_C01F16390</name>
</gene>
<reference evidence="3" key="1">
    <citation type="journal article" date="2017" name="Nat. Commun.">
        <title>The asparagus genome sheds light on the origin and evolution of a young Y chromosome.</title>
        <authorList>
            <person name="Harkess A."/>
            <person name="Zhou J."/>
            <person name="Xu C."/>
            <person name="Bowers J.E."/>
            <person name="Van der Hulst R."/>
            <person name="Ayyampalayam S."/>
            <person name="Mercati F."/>
            <person name="Riccardi P."/>
            <person name="McKain M.R."/>
            <person name="Kakrana A."/>
            <person name="Tang H."/>
            <person name="Ray J."/>
            <person name="Groenendijk J."/>
            <person name="Arikit S."/>
            <person name="Mathioni S.M."/>
            <person name="Nakano M."/>
            <person name="Shan H."/>
            <person name="Telgmann-Rauber A."/>
            <person name="Kanno A."/>
            <person name="Yue Z."/>
            <person name="Chen H."/>
            <person name="Li W."/>
            <person name="Chen Y."/>
            <person name="Xu X."/>
            <person name="Zhang Y."/>
            <person name="Luo S."/>
            <person name="Chen H."/>
            <person name="Gao J."/>
            <person name="Mao Z."/>
            <person name="Pires J.C."/>
            <person name="Luo M."/>
            <person name="Kudrna D."/>
            <person name="Wing R.A."/>
            <person name="Meyers B.C."/>
            <person name="Yi K."/>
            <person name="Kong H."/>
            <person name="Lavrijsen P."/>
            <person name="Sunseri F."/>
            <person name="Falavigna A."/>
            <person name="Ye Y."/>
            <person name="Leebens-Mack J.H."/>
            <person name="Chen G."/>
        </authorList>
    </citation>
    <scope>NUCLEOTIDE SEQUENCE [LARGE SCALE GENOMIC DNA]</scope>
    <source>
        <strain evidence="3">cv. DH0086</strain>
    </source>
</reference>
<dbReference type="Pfam" id="PF04640">
    <property type="entry name" value="PLATZ"/>
    <property type="match status" value="1"/>
</dbReference>
<sequence length="257" mass="29846">MFDDLPRWVSLMSTPEVEFSSRIPCWLDALFKEDFFDPCLIHLGIKQNDKNIFCIDCCLSFCNNCCPSHFGHRVLQIRKYNDHRVVRAEDMCKLINCSFIQSYMLNRAQVVFVKARSPSKKKEKTQSQEQPNKKKARETKPHFQNCDKTCSSCPRSLKEEFEYCSVSCMVKKVLKTEGSISKYLRRFLPLPLNFEETDEELSLIDLVLRDATACGSTIYGNRRGDSKRKKKNNEEAPPCALISLHRRKGVPRRAPLY</sequence>
<evidence type="ECO:0000256" key="1">
    <source>
        <dbReference type="SAM" id="MobiDB-lite"/>
    </source>
</evidence>
<dbReference type="Gramene" id="ONK80324">
    <property type="protein sequence ID" value="ONK80324"/>
    <property type="gene ID" value="A4U43_C01F16390"/>
</dbReference>
<proteinExistence type="predicted"/>
<dbReference type="Proteomes" id="UP000243459">
    <property type="component" value="Chromosome 1"/>
</dbReference>